<reference evidence="2 3" key="1">
    <citation type="submission" date="2019-03" db="EMBL/GenBank/DDBJ databases">
        <title>Single cell metagenomics reveals metabolic interactions within the superorganism composed of flagellate Streblomastix strix and complex community of Bacteroidetes bacteria on its surface.</title>
        <authorList>
            <person name="Treitli S.C."/>
            <person name="Kolisko M."/>
            <person name="Husnik F."/>
            <person name="Keeling P."/>
            <person name="Hampl V."/>
        </authorList>
    </citation>
    <scope>NUCLEOTIDE SEQUENCE [LARGE SCALE GENOMIC DNA]</scope>
    <source>
        <strain evidence="2">St1</strain>
    </source>
</reference>
<proteinExistence type="predicted"/>
<accession>A0A5M8P1H3</accession>
<organism evidence="2 3">
    <name type="scientific">Candidatus Ordinivivax streblomastigis</name>
    <dbReference type="NCBI Taxonomy" id="2540710"/>
    <lineage>
        <taxon>Bacteria</taxon>
        <taxon>Pseudomonadati</taxon>
        <taxon>Bacteroidota</taxon>
        <taxon>Bacteroidia</taxon>
        <taxon>Bacteroidales</taxon>
        <taxon>Candidatus Ordinivivax</taxon>
    </lineage>
</organism>
<gene>
    <name evidence="2" type="ORF">EZS26_001598</name>
</gene>
<sequence>MKKFIILGGFLLLASQTFAQTFAFFRDGAQLANNTEITITNVVPGILDGELVLEARLELKNMTDDYVDAKMIQTILSEFRAPAGFISFCLDGCTTVKTTELLDETKRIRQQFRSFEPYQLLVSPAFKLEFDVEEGGYTGATARYEIFPEDNVNDKTTITVTYDYTENSTGLSPVNSANQTLVRQNESGVEFIYSFDSGNHRLEVYNLLGQKVAQHNLDTHSSTFILPEKLVKGVYLYSIKEGNRIVTAQKFSIR</sequence>
<feature type="signal peptide" evidence="1">
    <location>
        <begin position="1"/>
        <end position="19"/>
    </location>
</feature>
<keyword evidence="1" id="KW-0732">Signal</keyword>
<evidence type="ECO:0000313" key="2">
    <source>
        <dbReference type="EMBL" id="KAA6302238.1"/>
    </source>
</evidence>
<dbReference type="Proteomes" id="UP000324575">
    <property type="component" value="Unassembled WGS sequence"/>
</dbReference>
<evidence type="ECO:0008006" key="4">
    <source>
        <dbReference type="Google" id="ProtNLM"/>
    </source>
</evidence>
<protein>
    <recommendedName>
        <fullName evidence="4">Secretion system C-terminal sorting domain-containing protein</fullName>
    </recommendedName>
</protein>
<dbReference type="NCBIfam" id="TIGR04183">
    <property type="entry name" value="Por_Secre_tail"/>
    <property type="match status" value="1"/>
</dbReference>
<comment type="caution">
    <text evidence="2">The sequence shown here is derived from an EMBL/GenBank/DDBJ whole genome shotgun (WGS) entry which is preliminary data.</text>
</comment>
<evidence type="ECO:0000256" key="1">
    <source>
        <dbReference type="SAM" id="SignalP"/>
    </source>
</evidence>
<feature type="chain" id="PRO_5024329076" description="Secretion system C-terminal sorting domain-containing protein" evidence="1">
    <location>
        <begin position="20"/>
        <end position="254"/>
    </location>
</feature>
<name>A0A5M8P1H3_9BACT</name>
<evidence type="ECO:0000313" key="3">
    <source>
        <dbReference type="Proteomes" id="UP000324575"/>
    </source>
</evidence>
<dbReference type="EMBL" id="SNRX01000009">
    <property type="protein sequence ID" value="KAA6302238.1"/>
    <property type="molecule type" value="Genomic_DNA"/>
</dbReference>
<dbReference type="InterPro" id="IPR026444">
    <property type="entry name" value="Secre_tail"/>
</dbReference>
<dbReference type="AlphaFoldDB" id="A0A5M8P1H3"/>